<dbReference type="Proteomes" id="UP001638806">
    <property type="component" value="Unassembled WGS sequence"/>
</dbReference>
<organism evidence="1 2">
    <name type="scientific">Purpureocillium lilacinum</name>
    <name type="common">Paecilomyces lilacinus</name>
    <dbReference type="NCBI Taxonomy" id="33203"/>
    <lineage>
        <taxon>Eukaryota</taxon>
        <taxon>Fungi</taxon>
        <taxon>Dikarya</taxon>
        <taxon>Ascomycota</taxon>
        <taxon>Pezizomycotina</taxon>
        <taxon>Sordariomycetes</taxon>
        <taxon>Hypocreomycetidae</taxon>
        <taxon>Hypocreales</taxon>
        <taxon>Ophiocordycipitaceae</taxon>
        <taxon>Purpureocillium</taxon>
    </lineage>
</organism>
<dbReference type="EMBL" id="JBGNUJ010000003">
    <property type="protein sequence ID" value="KAL3961692.1"/>
    <property type="molecule type" value="Genomic_DNA"/>
</dbReference>
<accession>A0ACC4E098</accession>
<name>A0ACC4E098_PURLI</name>
<gene>
    <name evidence="1" type="ORF">ACCO45_003215</name>
</gene>
<keyword evidence="2" id="KW-1185">Reference proteome</keyword>
<sequence length="183" mass="19814">MLLLNSAPAPLHVVAPSMQHQPHQPPTAPRTTEGPPPAEPRAIFKSKQSRLEIDSPAASPPALQLPTPKGPSTTCWPCWPAPSSCKPPFFSTAWIRHAPSARLTFPSSSRPLRRSVSSSAILQAKQAPAAWRKLRHLPWPYDARLLCPADFEASRDAAPNSAALTLDSFVTGRRARVSQGDLP</sequence>
<proteinExistence type="predicted"/>
<protein>
    <submittedName>
        <fullName evidence="1">Uncharacterized protein</fullName>
    </submittedName>
</protein>
<evidence type="ECO:0000313" key="2">
    <source>
        <dbReference type="Proteomes" id="UP001638806"/>
    </source>
</evidence>
<reference evidence="1" key="1">
    <citation type="submission" date="2024-12" db="EMBL/GenBank/DDBJ databases">
        <title>Comparative genomics and development of molecular markers within Purpureocillium lilacinum and among Purpureocillium species.</title>
        <authorList>
            <person name="Yeh Z.-Y."/>
            <person name="Ni N.-T."/>
            <person name="Lo P.-H."/>
            <person name="Mushyakhwo K."/>
            <person name="Lin C.-F."/>
            <person name="Nai Y.-S."/>
        </authorList>
    </citation>
    <scope>NUCLEOTIDE SEQUENCE</scope>
    <source>
        <strain evidence="1">NCHU-NPUST-175</strain>
    </source>
</reference>
<evidence type="ECO:0000313" key="1">
    <source>
        <dbReference type="EMBL" id="KAL3961692.1"/>
    </source>
</evidence>
<comment type="caution">
    <text evidence="1">The sequence shown here is derived from an EMBL/GenBank/DDBJ whole genome shotgun (WGS) entry which is preliminary data.</text>
</comment>